<dbReference type="Pfam" id="PF13641">
    <property type="entry name" value="Glyco_tranf_2_3"/>
    <property type="match status" value="1"/>
</dbReference>
<protein>
    <submittedName>
        <fullName evidence="8">Glycosyltransferase</fullName>
    </submittedName>
</protein>
<sequence>MKNRPDTGNSEAPATVEPGRVSLLTFLGCCVYGILAAFVFCFSGAFGTFGEHPVRDAGLVVVTVISSLALTYISLLLYTFLRHRPSTPGDPTELSWHVMIPCRDEESVIAETVSSARSTFPQMHVWVIDDASDDATARIVTGLQDFDDKVHLISRRPPEARTGKGDALNAAYRVISATISTDPDQRKDTIIGVLDADGFLSENALDLLAGPEAFAAPDVGAVQLEVWMKNRGDKRPRPLSGKLKNLVGRVLVRMQDIEFRTSNSAMQMLRVQTGTVGMGGNGQFTRLSVLDDLDQAYGQPWGKKLSEDYELGLNIITRGHRTHYIPEAHVSQEALPYGRRLLTQRTRWAQGNMECAAILPALRRSGNLRVPGWAEIHYFMSQPWLIMINLVLGPVLLVLAIAEGRFGFTAGESLEWIVLLAAVFIILPYFLWGIVYKYISGEEIRFTSALFFGAVYLIYVYLTYIYYPRAVGRIATGQNAWSKTLRNAADLAALRPQTLREDLLRLAVLDRQVLETLADELDGFDEYVQELVRAFGLMWPRRWANLRLAVAAEDHTGTMDALASIRVSSHMLGAARLASSAEDLERLAAVRDYESIRQGLPIIAAVGEETVEHIRGEFIRS</sequence>
<dbReference type="Gene3D" id="1.20.120.160">
    <property type="entry name" value="HPT domain"/>
    <property type="match status" value="1"/>
</dbReference>
<feature type="transmembrane region" description="Helical" evidence="7">
    <location>
        <begin position="448"/>
        <end position="467"/>
    </location>
</feature>
<evidence type="ECO:0000256" key="1">
    <source>
        <dbReference type="ARBA" id="ARBA00004141"/>
    </source>
</evidence>
<keyword evidence="6 7" id="KW-0472">Membrane</keyword>
<dbReference type="InterPro" id="IPR036641">
    <property type="entry name" value="HPT_dom_sf"/>
</dbReference>
<keyword evidence="4 7" id="KW-0812">Transmembrane</keyword>
<feature type="transmembrane region" description="Helical" evidence="7">
    <location>
        <begin position="58"/>
        <end position="81"/>
    </location>
</feature>
<dbReference type="SUPFAM" id="SSF53448">
    <property type="entry name" value="Nucleotide-diphospho-sugar transferases"/>
    <property type="match status" value="1"/>
</dbReference>
<feature type="transmembrane region" description="Helical" evidence="7">
    <location>
        <begin position="21"/>
        <end position="46"/>
    </location>
</feature>
<accession>A0ABP9G0V6</accession>
<gene>
    <name evidence="8" type="ORF">GCM10025790_16920</name>
</gene>
<dbReference type="RefSeq" id="WP_345477611.1">
    <property type="nucleotide sequence ID" value="NZ_BAABLW010000007.1"/>
</dbReference>
<dbReference type="EMBL" id="BAABLW010000007">
    <property type="protein sequence ID" value="GAA4921213.1"/>
    <property type="molecule type" value="Genomic_DNA"/>
</dbReference>
<keyword evidence="3" id="KW-0808">Transferase</keyword>
<evidence type="ECO:0000256" key="6">
    <source>
        <dbReference type="ARBA" id="ARBA00023136"/>
    </source>
</evidence>
<evidence type="ECO:0000256" key="2">
    <source>
        <dbReference type="ARBA" id="ARBA00022676"/>
    </source>
</evidence>
<keyword evidence="9" id="KW-1185">Reference proteome</keyword>
<evidence type="ECO:0000256" key="7">
    <source>
        <dbReference type="SAM" id="Phobius"/>
    </source>
</evidence>
<evidence type="ECO:0000256" key="3">
    <source>
        <dbReference type="ARBA" id="ARBA00022679"/>
    </source>
</evidence>
<name>A0ABP9G0V6_9MICC</name>
<dbReference type="InterPro" id="IPR029044">
    <property type="entry name" value="Nucleotide-diphossugar_trans"/>
</dbReference>
<evidence type="ECO:0000256" key="4">
    <source>
        <dbReference type="ARBA" id="ARBA00022692"/>
    </source>
</evidence>
<proteinExistence type="predicted"/>
<dbReference type="Gene3D" id="3.90.550.10">
    <property type="entry name" value="Spore Coat Polysaccharide Biosynthesis Protein SpsA, Chain A"/>
    <property type="match status" value="1"/>
</dbReference>
<organism evidence="8 9">
    <name type="scientific">Nesterenkonia rhizosphaerae</name>
    <dbReference type="NCBI Taxonomy" id="1348272"/>
    <lineage>
        <taxon>Bacteria</taxon>
        <taxon>Bacillati</taxon>
        <taxon>Actinomycetota</taxon>
        <taxon>Actinomycetes</taxon>
        <taxon>Micrococcales</taxon>
        <taxon>Micrococcaceae</taxon>
        <taxon>Nesterenkonia</taxon>
    </lineage>
</organism>
<evidence type="ECO:0000313" key="9">
    <source>
        <dbReference type="Proteomes" id="UP001500368"/>
    </source>
</evidence>
<feature type="transmembrane region" description="Helical" evidence="7">
    <location>
        <begin position="414"/>
        <end position="436"/>
    </location>
</feature>
<dbReference type="PANTHER" id="PTHR43867:SF2">
    <property type="entry name" value="CELLULOSE SYNTHASE CATALYTIC SUBUNIT A [UDP-FORMING]"/>
    <property type="match status" value="1"/>
</dbReference>
<feature type="transmembrane region" description="Helical" evidence="7">
    <location>
        <begin position="384"/>
        <end position="402"/>
    </location>
</feature>
<comment type="subcellular location">
    <subcellularLocation>
        <location evidence="1">Membrane</location>
        <topology evidence="1">Multi-pass membrane protein</topology>
    </subcellularLocation>
</comment>
<dbReference type="Proteomes" id="UP001500368">
    <property type="component" value="Unassembled WGS sequence"/>
</dbReference>
<comment type="caution">
    <text evidence="8">The sequence shown here is derived from an EMBL/GenBank/DDBJ whole genome shotgun (WGS) entry which is preliminary data.</text>
</comment>
<evidence type="ECO:0000313" key="8">
    <source>
        <dbReference type="EMBL" id="GAA4921213.1"/>
    </source>
</evidence>
<dbReference type="InterPro" id="IPR050321">
    <property type="entry name" value="Glycosyltr_2/OpgH_subfam"/>
</dbReference>
<evidence type="ECO:0000256" key="5">
    <source>
        <dbReference type="ARBA" id="ARBA00022989"/>
    </source>
</evidence>
<dbReference type="PANTHER" id="PTHR43867">
    <property type="entry name" value="CELLULOSE SYNTHASE CATALYTIC SUBUNIT A [UDP-FORMING]"/>
    <property type="match status" value="1"/>
</dbReference>
<reference evidence="9" key="1">
    <citation type="journal article" date="2019" name="Int. J. Syst. Evol. Microbiol.">
        <title>The Global Catalogue of Microorganisms (GCM) 10K type strain sequencing project: providing services to taxonomists for standard genome sequencing and annotation.</title>
        <authorList>
            <consortium name="The Broad Institute Genomics Platform"/>
            <consortium name="The Broad Institute Genome Sequencing Center for Infectious Disease"/>
            <person name="Wu L."/>
            <person name="Ma J."/>
        </authorList>
    </citation>
    <scope>NUCLEOTIDE SEQUENCE [LARGE SCALE GENOMIC DNA]</scope>
    <source>
        <strain evidence="9">JCM 19129</strain>
    </source>
</reference>
<keyword evidence="5 7" id="KW-1133">Transmembrane helix</keyword>
<keyword evidence="2" id="KW-0328">Glycosyltransferase</keyword>
<dbReference type="SUPFAM" id="SSF47226">
    <property type="entry name" value="Histidine-containing phosphotransfer domain, HPT domain"/>
    <property type="match status" value="1"/>
</dbReference>